<proteinExistence type="predicted"/>
<dbReference type="EMBL" id="GGEC01086478">
    <property type="protein sequence ID" value="MBX66962.1"/>
    <property type="molecule type" value="Transcribed_RNA"/>
</dbReference>
<evidence type="ECO:0000313" key="1">
    <source>
        <dbReference type="EMBL" id="MBX66962.1"/>
    </source>
</evidence>
<accession>A0A2P2QIY4</accession>
<protein>
    <submittedName>
        <fullName evidence="1">Uncharacterized protein</fullName>
    </submittedName>
</protein>
<dbReference type="AlphaFoldDB" id="A0A2P2QIY4"/>
<organism evidence="1">
    <name type="scientific">Rhizophora mucronata</name>
    <name type="common">Asiatic mangrove</name>
    <dbReference type="NCBI Taxonomy" id="61149"/>
    <lineage>
        <taxon>Eukaryota</taxon>
        <taxon>Viridiplantae</taxon>
        <taxon>Streptophyta</taxon>
        <taxon>Embryophyta</taxon>
        <taxon>Tracheophyta</taxon>
        <taxon>Spermatophyta</taxon>
        <taxon>Magnoliopsida</taxon>
        <taxon>eudicotyledons</taxon>
        <taxon>Gunneridae</taxon>
        <taxon>Pentapetalae</taxon>
        <taxon>rosids</taxon>
        <taxon>fabids</taxon>
        <taxon>Malpighiales</taxon>
        <taxon>Rhizophoraceae</taxon>
        <taxon>Rhizophora</taxon>
    </lineage>
</organism>
<sequence>MICQTKQAPIFTSISNLFLA</sequence>
<reference evidence="1" key="1">
    <citation type="submission" date="2018-02" db="EMBL/GenBank/DDBJ databases">
        <title>Rhizophora mucronata_Transcriptome.</title>
        <authorList>
            <person name="Meera S.P."/>
            <person name="Sreeshan A."/>
            <person name="Augustine A."/>
        </authorList>
    </citation>
    <scope>NUCLEOTIDE SEQUENCE</scope>
    <source>
        <tissue evidence="1">Leaf</tissue>
    </source>
</reference>
<name>A0A2P2QIY4_RHIMU</name>